<dbReference type="InterPro" id="IPR025304">
    <property type="entry name" value="ALIX_V_dom"/>
</dbReference>
<evidence type="ECO:0000313" key="1">
    <source>
        <dbReference type="EMBL" id="VDP83955.1"/>
    </source>
</evidence>
<dbReference type="Pfam" id="PF13949">
    <property type="entry name" value="ALIX_LYPXL_bnd"/>
    <property type="match status" value="1"/>
</dbReference>
<dbReference type="Proteomes" id="UP000269396">
    <property type="component" value="Unassembled WGS sequence"/>
</dbReference>
<organism evidence="1 2">
    <name type="scientific">Schistosoma mattheei</name>
    <dbReference type="NCBI Taxonomy" id="31246"/>
    <lineage>
        <taxon>Eukaryota</taxon>
        <taxon>Metazoa</taxon>
        <taxon>Spiralia</taxon>
        <taxon>Lophotrochozoa</taxon>
        <taxon>Platyhelminthes</taxon>
        <taxon>Trematoda</taxon>
        <taxon>Digenea</taxon>
        <taxon>Strigeidida</taxon>
        <taxon>Schistosomatoidea</taxon>
        <taxon>Schistosomatidae</taxon>
        <taxon>Schistosoma</taxon>
    </lineage>
</organism>
<keyword evidence="2" id="KW-1185">Reference proteome</keyword>
<dbReference type="PANTHER" id="PTHR23030:SF30">
    <property type="entry name" value="TYROSINE-PROTEIN PHOSPHATASE NON-RECEPTOR TYPE 23"/>
    <property type="match status" value="1"/>
</dbReference>
<proteinExistence type="predicted"/>
<dbReference type="GO" id="GO:0045022">
    <property type="term" value="P:early endosome to late endosome transport"/>
    <property type="evidence" value="ECO:0007669"/>
    <property type="project" value="TreeGrafter"/>
</dbReference>
<evidence type="ECO:0000313" key="2">
    <source>
        <dbReference type="Proteomes" id="UP000269396"/>
    </source>
</evidence>
<feature type="non-terminal residue" evidence="1">
    <location>
        <position position="1"/>
    </location>
</feature>
<dbReference type="GO" id="GO:0032456">
    <property type="term" value="P:endocytic recycling"/>
    <property type="evidence" value="ECO:0007669"/>
    <property type="project" value="TreeGrafter"/>
</dbReference>
<dbReference type="GO" id="GO:0005768">
    <property type="term" value="C:endosome"/>
    <property type="evidence" value="ECO:0007669"/>
    <property type="project" value="TreeGrafter"/>
</dbReference>
<dbReference type="GO" id="GO:0043328">
    <property type="term" value="P:protein transport to vacuole involved in ubiquitin-dependent protein catabolic process via the multivesicular body sorting pathway"/>
    <property type="evidence" value="ECO:0007669"/>
    <property type="project" value="TreeGrafter"/>
</dbReference>
<protein>
    <submittedName>
        <fullName evidence="1">Uncharacterized protein</fullName>
    </submittedName>
</protein>
<accession>A0A183Q350</accession>
<gene>
    <name evidence="1" type="ORF">SMTD_LOCUS21036</name>
</gene>
<dbReference type="EMBL" id="UZAL01046074">
    <property type="protein sequence ID" value="VDP83955.1"/>
    <property type="molecule type" value="Genomic_DNA"/>
</dbReference>
<reference evidence="1 2" key="1">
    <citation type="submission" date="2018-11" db="EMBL/GenBank/DDBJ databases">
        <authorList>
            <consortium name="Pathogen Informatics"/>
        </authorList>
    </citation>
    <scope>NUCLEOTIDE SEQUENCE [LARGE SCALE GENOMIC DNA]</scope>
    <source>
        <strain>Denwood</strain>
        <strain evidence="2">Zambia</strain>
    </source>
</reference>
<sequence>VIVKNFKERFKNLSDANQQAKQSNIQLKELITNQLKSFDDTLKISLEEFIKKLPSVNDLITDSTLNNISKESQRLFDKVNEMRQQRIELINKLRTNLHIDDVDSDLLIISDQDKQDLNSWFENRLKTKHDHLVNIIKQNLKAQENIQSALIDLNAEFAPKWTELSEIRTK</sequence>
<name>A0A183Q350_9TREM</name>
<dbReference type="STRING" id="31246.A0A183Q350"/>
<dbReference type="Gene3D" id="1.20.120.560">
    <property type="entry name" value="alix/aip1 in complex with the ypdl late domain"/>
    <property type="match status" value="1"/>
</dbReference>
<dbReference type="PANTHER" id="PTHR23030">
    <property type="entry name" value="PCD6 INTERACTING PROTEIN-RELATED"/>
    <property type="match status" value="1"/>
</dbReference>
<dbReference type="AlphaFoldDB" id="A0A183Q350"/>